<name>A0A7G5IHB3_9SPHN</name>
<dbReference type="GO" id="GO:0006260">
    <property type="term" value="P:DNA replication"/>
    <property type="evidence" value="ECO:0007669"/>
    <property type="project" value="InterPro"/>
</dbReference>
<dbReference type="PANTHER" id="PTHR38767">
    <property type="entry name" value="DNA POLYMERASE III SUBUNIT CHI"/>
    <property type="match status" value="1"/>
</dbReference>
<proteinExistence type="predicted"/>
<dbReference type="GO" id="GO:0003887">
    <property type="term" value="F:DNA-directed DNA polymerase activity"/>
    <property type="evidence" value="ECO:0007669"/>
    <property type="project" value="InterPro"/>
</dbReference>
<dbReference type="GO" id="GO:0032298">
    <property type="term" value="P:positive regulation of DNA-templated DNA replication initiation"/>
    <property type="evidence" value="ECO:0007669"/>
    <property type="project" value="TreeGrafter"/>
</dbReference>
<reference evidence="1 2" key="1">
    <citation type="submission" date="2020-07" db="EMBL/GenBank/DDBJ databases">
        <title>Complete genome sequence for Sandaracinobacter sp. M6.</title>
        <authorList>
            <person name="Tang Y."/>
            <person name="Liu Q."/>
            <person name="Guo Z."/>
            <person name="Lei P."/>
            <person name="Huang B."/>
        </authorList>
    </citation>
    <scope>NUCLEOTIDE SEQUENCE [LARGE SCALE GENOMIC DNA]</scope>
    <source>
        <strain evidence="1 2">M6</strain>
    </source>
</reference>
<sequence length="144" mass="15574">MTDIGFYHCTRTPAADAALKLVVRAHASGARVLLWADEVALTAMDAALWSFDAASFVPHGRDDAARQPVLLASEPQALNGADHLISLGRGVPPGFEGFTRLFNLFEEGSDAHARARADWKAIGGRDGVTRTYWQQGERGWQKAG</sequence>
<dbReference type="Pfam" id="PF04364">
    <property type="entry name" value="DNA_pol3_chi"/>
    <property type="match status" value="1"/>
</dbReference>
<dbReference type="AlphaFoldDB" id="A0A7G5IHB3"/>
<dbReference type="KEGG" id="sand:H3309_15865"/>
<protein>
    <submittedName>
        <fullName evidence="1">DNA polymerase III subunit chi</fullName>
    </submittedName>
</protein>
<dbReference type="RefSeq" id="WP_182295952.1">
    <property type="nucleotide sequence ID" value="NZ_CP059851.1"/>
</dbReference>
<dbReference type="EMBL" id="CP059851">
    <property type="protein sequence ID" value="QMW22755.1"/>
    <property type="molecule type" value="Genomic_DNA"/>
</dbReference>
<dbReference type="PANTHER" id="PTHR38767:SF1">
    <property type="entry name" value="DNA POLYMERASE III SUBUNIT CHI"/>
    <property type="match status" value="1"/>
</dbReference>
<accession>A0A7G5IHB3</accession>
<organism evidence="1 2">
    <name type="scientific">Sandaracinobacteroides saxicola</name>
    <dbReference type="NCBI Taxonomy" id="2759707"/>
    <lineage>
        <taxon>Bacteria</taxon>
        <taxon>Pseudomonadati</taxon>
        <taxon>Pseudomonadota</taxon>
        <taxon>Alphaproteobacteria</taxon>
        <taxon>Sphingomonadales</taxon>
        <taxon>Sphingosinicellaceae</taxon>
        <taxon>Sandaracinobacteroides</taxon>
    </lineage>
</organism>
<dbReference type="InterPro" id="IPR036768">
    <property type="entry name" value="PolIII_chi_sf"/>
</dbReference>
<dbReference type="SUPFAM" id="SSF102400">
    <property type="entry name" value="DNA polymerase III chi subunit"/>
    <property type="match status" value="1"/>
</dbReference>
<keyword evidence="2" id="KW-1185">Reference proteome</keyword>
<dbReference type="Gene3D" id="3.40.50.10110">
    <property type="entry name" value="DNA polymerase III subunit chi"/>
    <property type="match status" value="1"/>
</dbReference>
<dbReference type="InterPro" id="IPR007459">
    <property type="entry name" value="DNA_pol3_chi"/>
</dbReference>
<evidence type="ECO:0000313" key="1">
    <source>
        <dbReference type="EMBL" id="QMW22755.1"/>
    </source>
</evidence>
<dbReference type="GO" id="GO:0003677">
    <property type="term" value="F:DNA binding"/>
    <property type="evidence" value="ECO:0007669"/>
    <property type="project" value="InterPro"/>
</dbReference>
<gene>
    <name evidence="1" type="ORF">H3309_15865</name>
</gene>
<dbReference type="Proteomes" id="UP000515292">
    <property type="component" value="Chromosome"/>
</dbReference>
<evidence type="ECO:0000313" key="2">
    <source>
        <dbReference type="Proteomes" id="UP000515292"/>
    </source>
</evidence>